<feature type="domain" description="NAD-dependent epimerase/dehydratase" evidence="3">
    <location>
        <begin position="5"/>
        <end position="203"/>
    </location>
</feature>
<evidence type="ECO:0000313" key="4">
    <source>
        <dbReference type="EMBL" id="KXW57480.1"/>
    </source>
</evidence>
<comment type="pathway">
    <text evidence="1">Bacterial outer membrane biogenesis; LPS O-antigen biosynthesis.</text>
</comment>
<dbReference type="SUPFAM" id="SSF51735">
    <property type="entry name" value="NAD(P)-binding Rossmann-fold domains"/>
    <property type="match status" value="1"/>
</dbReference>
<evidence type="ECO:0000256" key="2">
    <source>
        <dbReference type="ARBA" id="ARBA00007637"/>
    </source>
</evidence>
<dbReference type="PATRIC" id="fig|1789004.3.peg.2049"/>
<dbReference type="RefSeq" id="WP_062188395.1">
    <property type="nucleotide sequence ID" value="NZ_LRRD01000056.1"/>
</dbReference>
<dbReference type="STRING" id="1789004.FEMY_19880"/>
<reference evidence="4 5" key="1">
    <citation type="submission" date="2016-01" db="EMBL/GenBank/DDBJ databases">
        <title>Genome sequence of the acidophilic iron oxidising Ferrovum strain Z-31.</title>
        <authorList>
            <person name="Poehlein A."/>
            <person name="Ullrich S.R."/>
            <person name="Schloemann M."/>
            <person name="Muehling M."/>
            <person name="Daniel R."/>
        </authorList>
    </citation>
    <scope>NUCLEOTIDE SEQUENCE [LARGE SCALE GENOMIC DNA]</scope>
    <source>
        <strain evidence="4 5">Z-31</strain>
    </source>
</reference>
<comment type="caution">
    <text evidence="4">The sequence shown here is derived from an EMBL/GenBank/DDBJ whole genome shotgun (WGS) entry which is preliminary data.</text>
</comment>
<dbReference type="Gene3D" id="3.40.50.720">
    <property type="entry name" value="NAD(P)-binding Rossmann-like Domain"/>
    <property type="match status" value="2"/>
</dbReference>
<dbReference type="EMBL" id="LRRD01000056">
    <property type="protein sequence ID" value="KXW57480.1"/>
    <property type="molecule type" value="Genomic_DNA"/>
</dbReference>
<dbReference type="PANTHER" id="PTHR43000">
    <property type="entry name" value="DTDP-D-GLUCOSE 4,6-DEHYDRATASE-RELATED"/>
    <property type="match status" value="1"/>
</dbReference>
<gene>
    <name evidence="4" type="ORF">FEMY_19880</name>
</gene>
<evidence type="ECO:0000259" key="3">
    <source>
        <dbReference type="Pfam" id="PF01370"/>
    </source>
</evidence>
<dbReference type="Gene3D" id="3.90.25.10">
    <property type="entry name" value="UDP-galactose 4-epimerase, domain 1"/>
    <property type="match status" value="1"/>
</dbReference>
<organism evidence="4 5">
    <name type="scientific">Ferrovum myxofaciens</name>
    <dbReference type="NCBI Taxonomy" id="416213"/>
    <lineage>
        <taxon>Bacteria</taxon>
        <taxon>Pseudomonadati</taxon>
        <taxon>Pseudomonadota</taxon>
        <taxon>Betaproteobacteria</taxon>
        <taxon>Ferrovales</taxon>
        <taxon>Ferrovaceae</taxon>
        <taxon>Ferrovum</taxon>
    </lineage>
</organism>
<protein>
    <submittedName>
        <fullName evidence="4">NAD dependent epimerase/dehydratase family protein</fullName>
    </submittedName>
</protein>
<keyword evidence="5" id="KW-1185">Reference proteome</keyword>
<dbReference type="Pfam" id="PF01370">
    <property type="entry name" value="Epimerase"/>
    <property type="match status" value="1"/>
</dbReference>
<sequence>MKFTIFGGHGFVGSALCDHLRRQGHEVFIPTRDATDTIGCELGHVIYAIGLTADFRTRPIDTINAHVCLLPRLLCSTLFDSWLYLSSTRVYAGLAAEPAREDAPLMVVPNADGIYNLSKLTGEAVCLSQISRHMRIARLANVYGYNQAKETFLGSLLDDIANGREPLIREAPTSSKDYISLEDVCWLLERIALGGKHRIYNVASGVQVSHAELARVLGEKSSNVVTFTKGTSHRSLPQIDITRITSEFGFRPRRLSDELGALVAHSLTRHAKDTTL</sequence>
<accession>A0A149VW84</accession>
<dbReference type="AlphaFoldDB" id="A0A149VW84"/>
<evidence type="ECO:0000313" key="5">
    <source>
        <dbReference type="Proteomes" id="UP000075653"/>
    </source>
</evidence>
<comment type="similarity">
    <text evidence="2">Belongs to the NAD(P)-dependent epimerase/dehydratase family.</text>
</comment>
<name>A0A149VW84_9PROT</name>
<dbReference type="InterPro" id="IPR001509">
    <property type="entry name" value="Epimerase_deHydtase"/>
</dbReference>
<dbReference type="InterPro" id="IPR036291">
    <property type="entry name" value="NAD(P)-bd_dom_sf"/>
</dbReference>
<proteinExistence type="inferred from homology"/>
<dbReference type="Proteomes" id="UP000075653">
    <property type="component" value="Unassembled WGS sequence"/>
</dbReference>
<evidence type="ECO:0000256" key="1">
    <source>
        <dbReference type="ARBA" id="ARBA00005125"/>
    </source>
</evidence>